<reference evidence="1" key="1">
    <citation type="submission" date="2022-07" db="EMBL/GenBank/DDBJ databases">
        <title>Phylogenomic reconstructions and comparative analyses of Kickxellomycotina fungi.</title>
        <authorList>
            <person name="Reynolds N.K."/>
            <person name="Stajich J.E."/>
            <person name="Barry K."/>
            <person name="Grigoriev I.V."/>
            <person name="Crous P."/>
            <person name="Smith M.E."/>
        </authorList>
    </citation>
    <scope>NUCLEOTIDE SEQUENCE</scope>
    <source>
        <strain evidence="1">CBS 190363</strain>
    </source>
</reference>
<feature type="non-terminal residue" evidence="1">
    <location>
        <position position="301"/>
    </location>
</feature>
<name>A0ACC1LTA8_9FUNG</name>
<gene>
    <name evidence="1" type="primary">PEX6</name>
    <name evidence="1" type="ORF">IWW38_005941</name>
</gene>
<protein>
    <submittedName>
        <fullName evidence="1">Peroxisomal assembly protein</fullName>
    </submittedName>
</protein>
<proteinExistence type="predicted"/>
<comment type="caution">
    <text evidence="1">The sequence shown here is derived from an EMBL/GenBank/DDBJ whole genome shotgun (WGS) entry which is preliminary data.</text>
</comment>
<evidence type="ECO:0000313" key="2">
    <source>
        <dbReference type="Proteomes" id="UP001139981"/>
    </source>
</evidence>
<accession>A0ACC1LTA8</accession>
<evidence type="ECO:0000313" key="1">
    <source>
        <dbReference type="EMBL" id="KAJ2880505.1"/>
    </source>
</evidence>
<dbReference type="EMBL" id="JANBVB010003098">
    <property type="protein sequence ID" value="KAJ2880505.1"/>
    <property type="molecule type" value="Genomic_DNA"/>
</dbReference>
<dbReference type="Proteomes" id="UP001139981">
    <property type="component" value="Unassembled WGS sequence"/>
</dbReference>
<keyword evidence="2" id="KW-1185">Reference proteome</keyword>
<sequence length="301" mass="32632">MSRLDNKAALAYQPPLEIAKKAYIARVSSPLTEKRDLEPYVLAALQSWLDSPTPSSSSSGSEKPLRVVKTGDLIAVRVPLGDADVRLGVTQAIAATPSADLPNTDPSLDIVIDSSLSHHRWIQPASSREFAFYRVVKVEGFGSKHQDSSCSSTSDDDDDEGGSESEDDYEIVDYEDSDDPLDQAWALWYRQVHNKGFVIRPDVTMVVQSGAVHGYAPYRSVCAYANEGSDRRSAGSSGTPESMAYFDVLKQLLRLATTSLHPLALSHGLTCAALLKGSPGTGKRHLVRAAAEKLGVHLYEL</sequence>
<organism evidence="1 2">
    <name type="scientific">Coemansia aciculifera</name>
    <dbReference type="NCBI Taxonomy" id="417176"/>
    <lineage>
        <taxon>Eukaryota</taxon>
        <taxon>Fungi</taxon>
        <taxon>Fungi incertae sedis</taxon>
        <taxon>Zoopagomycota</taxon>
        <taxon>Kickxellomycotina</taxon>
        <taxon>Kickxellomycetes</taxon>
        <taxon>Kickxellales</taxon>
        <taxon>Kickxellaceae</taxon>
        <taxon>Coemansia</taxon>
    </lineage>
</organism>